<organism evidence="1 2">
    <name type="scientific">Nakamurella endophytica</name>
    <dbReference type="NCBI Taxonomy" id="1748367"/>
    <lineage>
        <taxon>Bacteria</taxon>
        <taxon>Bacillati</taxon>
        <taxon>Actinomycetota</taxon>
        <taxon>Actinomycetes</taxon>
        <taxon>Nakamurellales</taxon>
        <taxon>Nakamurellaceae</taxon>
        <taxon>Nakamurella</taxon>
    </lineage>
</organism>
<proteinExistence type="predicted"/>
<reference evidence="1" key="2">
    <citation type="submission" date="2020-09" db="EMBL/GenBank/DDBJ databases">
        <authorList>
            <person name="Sun Q."/>
            <person name="Zhou Y."/>
        </authorList>
    </citation>
    <scope>NUCLEOTIDE SEQUENCE</scope>
    <source>
        <strain evidence="1">CGMCC 4.7308</strain>
    </source>
</reference>
<evidence type="ECO:0000313" key="2">
    <source>
        <dbReference type="Proteomes" id="UP000655208"/>
    </source>
</evidence>
<sequence>MAPWWCGIIICTNMTSASLWVLSPAPAEVDELEDVPIEEDISIEEDGALEDAALEDGAVAVIDMAALEKVEPLEAPAVVVSLPPQAAKLRVAAAARPMRPRRAEDPFREDMWVCSYEEDPDEGVLESAVPWGTTSAAL</sequence>
<dbReference type="AlphaFoldDB" id="A0A917T525"/>
<accession>A0A917T525</accession>
<reference evidence="1" key="1">
    <citation type="journal article" date="2014" name="Int. J. Syst. Evol. Microbiol.">
        <title>Complete genome sequence of Corynebacterium casei LMG S-19264T (=DSM 44701T), isolated from a smear-ripened cheese.</title>
        <authorList>
            <consortium name="US DOE Joint Genome Institute (JGI-PGF)"/>
            <person name="Walter F."/>
            <person name="Albersmeier A."/>
            <person name="Kalinowski J."/>
            <person name="Ruckert C."/>
        </authorList>
    </citation>
    <scope>NUCLEOTIDE SEQUENCE</scope>
    <source>
        <strain evidence="1">CGMCC 4.7308</strain>
    </source>
</reference>
<protein>
    <submittedName>
        <fullName evidence="1">Uncharacterized protein</fullName>
    </submittedName>
</protein>
<dbReference type="Proteomes" id="UP000655208">
    <property type="component" value="Unassembled WGS sequence"/>
</dbReference>
<evidence type="ECO:0000313" key="1">
    <source>
        <dbReference type="EMBL" id="GGM09744.1"/>
    </source>
</evidence>
<comment type="caution">
    <text evidence="1">The sequence shown here is derived from an EMBL/GenBank/DDBJ whole genome shotgun (WGS) entry which is preliminary data.</text>
</comment>
<name>A0A917T525_9ACTN</name>
<gene>
    <name evidence="1" type="ORF">GCM10011594_32060</name>
</gene>
<dbReference type="EMBL" id="BMNA01000007">
    <property type="protein sequence ID" value="GGM09744.1"/>
    <property type="molecule type" value="Genomic_DNA"/>
</dbReference>
<keyword evidence="2" id="KW-1185">Reference proteome</keyword>